<evidence type="ECO:0000313" key="8">
    <source>
        <dbReference type="WBParaSite" id="jg10529"/>
    </source>
</evidence>
<evidence type="ECO:0000256" key="3">
    <source>
        <dbReference type="ARBA" id="ARBA00022771"/>
    </source>
</evidence>
<comment type="subcellular location">
    <subcellularLocation>
        <location evidence="1">Nucleus</location>
    </subcellularLocation>
</comment>
<feature type="compositionally biased region" description="Polar residues" evidence="6">
    <location>
        <begin position="1"/>
        <end position="11"/>
    </location>
</feature>
<feature type="compositionally biased region" description="Basic and acidic residues" evidence="6">
    <location>
        <begin position="15"/>
        <end position="25"/>
    </location>
</feature>
<evidence type="ECO:0000256" key="1">
    <source>
        <dbReference type="ARBA" id="ARBA00004123"/>
    </source>
</evidence>
<dbReference type="SUPFAM" id="SSF53098">
    <property type="entry name" value="Ribonuclease H-like"/>
    <property type="match status" value="1"/>
</dbReference>
<keyword evidence="2" id="KW-0479">Metal-binding</keyword>
<keyword evidence="4" id="KW-0862">Zinc</keyword>
<dbReference type="PANTHER" id="PTHR46481:SF10">
    <property type="entry name" value="ZINC FINGER BED DOMAIN-CONTAINING PROTEIN 39"/>
    <property type="match status" value="1"/>
</dbReference>
<keyword evidence="7" id="KW-1185">Reference proteome</keyword>
<evidence type="ECO:0000256" key="5">
    <source>
        <dbReference type="ARBA" id="ARBA00023242"/>
    </source>
</evidence>
<evidence type="ECO:0000256" key="6">
    <source>
        <dbReference type="SAM" id="MobiDB-lite"/>
    </source>
</evidence>
<keyword evidence="3" id="KW-0863">Zinc-finger</keyword>
<dbReference type="InterPro" id="IPR012337">
    <property type="entry name" value="RNaseH-like_sf"/>
</dbReference>
<dbReference type="GO" id="GO:0008270">
    <property type="term" value="F:zinc ion binding"/>
    <property type="evidence" value="ECO:0007669"/>
    <property type="project" value="UniProtKB-KW"/>
</dbReference>
<feature type="region of interest" description="Disordered" evidence="6">
    <location>
        <begin position="1"/>
        <end position="31"/>
    </location>
</feature>
<proteinExistence type="predicted"/>
<dbReference type="WBParaSite" id="jg10529">
    <property type="protein sequence ID" value="jg10529"/>
    <property type="gene ID" value="jg10529"/>
</dbReference>
<keyword evidence="5" id="KW-0539">Nucleus</keyword>
<sequence>MTARIRSNSAFGVQKIDKRSEKGERTPYGIGNATHLKDHWARRHEVNFGGSFETTKQREEHIQRLFDEVLAISAIPINVFMHPAIRNFLEALRFEVPRSRATLKKRLVDRFRNIQTELVAEVKNLEVRGSVTCDVWTDGGVKHAFLGITFHYYKHEFGLRRLFLGLVELRAKHTAEIIRSEVLKLLLSYGIRANSIFQIVTDNGSNMVAAFKNIIPAQQIKEELDEDDYFENIADENTNFSLEADMDDPVDEFLDLVTAFPQRLSCFAHSLQLVVGGFVRDFLSLSSGFRKMCGLIKRVKYCLEAKHVEEMTGKSVLTLSATRWGSCVDVLERYFEHSQALQVIANKKGWDCPSEYEIQYLNAVYEILLPFAEILQEVQAKNSVTISKCFGYVKALLMSFEEEEVTLVSEEKDGLRKSLLKRFSRIIDSKEAGFNPIYVMAAALDPNTADHLTDEDLEIVVDSLGNLLPTSMVEPQPEIEEMPQSSISILLAKVSSINKKKRKAVHQAQEERKGSIRLLLRALCSENFGIKNPLHYWHGLMKSVCSIVLISRYVWIVLENACSGYIGT</sequence>
<dbReference type="PANTHER" id="PTHR46481">
    <property type="entry name" value="ZINC FINGER BED DOMAIN-CONTAINING PROTEIN 4"/>
    <property type="match status" value="1"/>
</dbReference>
<dbReference type="Proteomes" id="UP000887574">
    <property type="component" value="Unplaced"/>
</dbReference>
<evidence type="ECO:0000256" key="4">
    <source>
        <dbReference type="ARBA" id="ARBA00022833"/>
    </source>
</evidence>
<name>A0A915CNJ4_9BILA</name>
<dbReference type="GO" id="GO:0005634">
    <property type="term" value="C:nucleus"/>
    <property type="evidence" value="ECO:0007669"/>
    <property type="project" value="UniProtKB-SubCell"/>
</dbReference>
<evidence type="ECO:0000313" key="7">
    <source>
        <dbReference type="Proteomes" id="UP000887574"/>
    </source>
</evidence>
<evidence type="ECO:0000256" key="2">
    <source>
        <dbReference type="ARBA" id="ARBA00022723"/>
    </source>
</evidence>
<protein>
    <submittedName>
        <fullName evidence="8">Transposase</fullName>
    </submittedName>
</protein>
<dbReference type="InterPro" id="IPR052035">
    <property type="entry name" value="ZnF_BED_domain_contain"/>
</dbReference>
<organism evidence="7 8">
    <name type="scientific">Ditylenchus dipsaci</name>
    <dbReference type="NCBI Taxonomy" id="166011"/>
    <lineage>
        <taxon>Eukaryota</taxon>
        <taxon>Metazoa</taxon>
        <taxon>Ecdysozoa</taxon>
        <taxon>Nematoda</taxon>
        <taxon>Chromadorea</taxon>
        <taxon>Rhabditida</taxon>
        <taxon>Tylenchina</taxon>
        <taxon>Tylenchomorpha</taxon>
        <taxon>Sphaerularioidea</taxon>
        <taxon>Anguinidae</taxon>
        <taxon>Anguininae</taxon>
        <taxon>Ditylenchus</taxon>
    </lineage>
</organism>
<accession>A0A915CNJ4</accession>
<dbReference type="AlphaFoldDB" id="A0A915CNJ4"/>
<reference evidence="8" key="1">
    <citation type="submission" date="2022-11" db="UniProtKB">
        <authorList>
            <consortium name="WormBaseParasite"/>
        </authorList>
    </citation>
    <scope>IDENTIFICATION</scope>
</reference>